<accession>A0A0A9CE79</accession>
<organism evidence="2">
    <name type="scientific">Arundo donax</name>
    <name type="common">Giant reed</name>
    <name type="synonym">Donax arundinaceus</name>
    <dbReference type="NCBI Taxonomy" id="35708"/>
    <lineage>
        <taxon>Eukaryota</taxon>
        <taxon>Viridiplantae</taxon>
        <taxon>Streptophyta</taxon>
        <taxon>Embryophyta</taxon>
        <taxon>Tracheophyta</taxon>
        <taxon>Spermatophyta</taxon>
        <taxon>Magnoliopsida</taxon>
        <taxon>Liliopsida</taxon>
        <taxon>Poales</taxon>
        <taxon>Poaceae</taxon>
        <taxon>PACMAD clade</taxon>
        <taxon>Arundinoideae</taxon>
        <taxon>Arundineae</taxon>
        <taxon>Arundo</taxon>
    </lineage>
</organism>
<feature type="compositionally biased region" description="Acidic residues" evidence="1">
    <location>
        <begin position="88"/>
        <end position="99"/>
    </location>
</feature>
<evidence type="ECO:0000313" key="2">
    <source>
        <dbReference type="EMBL" id="JAD73896.1"/>
    </source>
</evidence>
<proteinExistence type="predicted"/>
<dbReference type="AlphaFoldDB" id="A0A0A9CE79"/>
<reference evidence="2" key="2">
    <citation type="journal article" date="2015" name="Data Brief">
        <title>Shoot transcriptome of the giant reed, Arundo donax.</title>
        <authorList>
            <person name="Barrero R.A."/>
            <person name="Guerrero F.D."/>
            <person name="Moolhuijzen P."/>
            <person name="Goolsby J.A."/>
            <person name="Tidwell J."/>
            <person name="Bellgard S.E."/>
            <person name="Bellgard M.I."/>
        </authorList>
    </citation>
    <scope>NUCLEOTIDE SEQUENCE</scope>
    <source>
        <tissue evidence="2">Shoot tissue taken approximately 20 cm above the soil surface</tissue>
    </source>
</reference>
<name>A0A0A9CE79_ARUDO</name>
<protein>
    <submittedName>
        <fullName evidence="2">Uncharacterized protein</fullName>
    </submittedName>
</protein>
<evidence type="ECO:0000256" key="1">
    <source>
        <dbReference type="SAM" id="MobiDB-lite"/>
    </source>
</evidence>
<feature type="region of interest" description="Disordered" evidence="1">
    <location>
        <begin position="82"/>
        <end position="117"/>
    </location>
</feature>
<dbReference type="EMBL" id="GBRH01223999">
    <property type="protein sequence ID" value="JAD73896.1"/>
    <property type="molecule type" value="Transcribed_RNA"/>
</dbReference>
<reference evidence="2" key="1">
    <citation type="submission" date="2014-09" db="EMBL/GenBank/DDBJ databases">
        <authorList>
            <person name="Magalhaes I.L.F."/>
            <person name="Oliveira U."/>
            <person name="Santos F.R."/>
            <person name="Vidigal T.H.D.A."/>
            <person name="Brescovit A.D."/>
            <person name="Santos A.J."/>
        </authorList>
    </citation>
    <scope>NUCLEOTIDE SEQUENCE</scope>
    <source>
        <tissue evidence="2">Shoot tissue taken approximately 20 cm above the soil surface</tissue>
    </source>
</reference>
<sequence>MRRVWDKWKGPDGRVIPRDRILIYCTCVISHTLLPVAHPVTPSECLNSAKIFCRKHDIIKKLRTPKRNHIIFPDAKKVRVPRILEGPPMEEDTPEEEDLLDHPSTEPSQPAPAARDQNQCLCSSPIDSFARESLFMNPHPGNFGWLSG</sequence>